<proteinExistence type="predicted"/>
<dbReference type="SUPFAM" id="SSF47757">
    <property type="entry name" value="Chemotaxis receptor methyltransferase CheR, N-terminal domain"/>
    <property type="match status" value="1"/>
</dbReference>
<dbReference type="Pfam" id="PF01739">
    <property type="entry name" value="CheR"/>
    <property type="match status" value="1"/>
</dbReference>
<gene>
    <name evidence="7" type="ORF">DFE_0773</name>
</gene>
<dbReference type="EMBL" id="AP017378">
    <property type="protein sequence ID" value="BBD07499.1"/>
    <property type="molecule type" value="Genomic_DNA"/>
</dbReference>
<dbReference type="PIRSF" id="PIRSF000410">
    <property type="entry name" value="CheR"/>
    <property type="match status" value="1"/>
</dbReference>
<dbReference type="PROSITE" id="PS50123">
    <property type="entry name" value="CHER"/>
    <property type="match status" value="1"/>
</dbReference>
<evidence type="ECO:0000256" key="2">
    <source>
        <dbReference type="ARBA" id="ARBA00012534"/>
    </source>
</evidence>
<keyword evidence="8" id="KW-1185">Reference proteome</keyword>
<keyword evidence="5" id="KW-0949">S-adenosyl-L-methionine</keyword>
<evidence type="ECO:0000259" key="6">
    <source>
        <dbReference type="PROSITE" id="PS50123"/>
    </source>
</evidence>
<comment type="catalytic activity">
    <reaction evidence="1">
        <text>L-glutamyl-[protein] + S-adenosyl-L-methionine = [protein]-L-glutamate 5-O-methyl ester + S-adenosyl-L-homocysteine</text>
        <dbReference type="Rhea" id="RHEA:24452"/>
        <dbReference type="Rhea" id="RHEA-COMP:10208"/>
        <dbReference type="Rhea" id="RHEA-COMP:10311"/>
        <dbReference type="ChEBI" id="CHEBI:29973"/>
        <dbReference type="ChEBI" id="CHEBI:57856"/>
        <dbReference type="ChEBI" id="CHEBI:59789"/>
        <dbReference type="ChEBI" id="CHEBI:82795"/>
        <dbReference type="EC" id="2.1.1.80"/>
    </reaction>
</comment>
<dbReference type="KEGG" id="dfl:DFE_0773"/>
<name>A0A2Z6AW81_9BACT</name>
<dbReference type="Proteomes" id="UP000269883">
    <property type="component" value="Chromosome"/>
</dbReference>
<evidence type="ECO:0000313" key="7">
    <source>
        <dbReference type="EMBL" id="BBD07499.1"/>
    </source>
</evidence>
<dbReference type="InterPro" id="IPR022641">
    <property type="entry name" value="CheR_N"/>
</dbReference>
<dbReference type="GO" id="GO:0032259">
    <property type="term" value="P:methylation"/>
    <property type="evidence" value="ECO:0007669"/>
    <property type="project" value="UniProtKB-KW"/>
</dbReference>
<dbReference type="RefSeq" id="WP_126376805.1">
    <property type="nucleotide sequence ID" value="NZ_AP017378.1"/>
</dbReference>
<dbReference type="InterPro" id="IPR036804">
    <property type="entry name" value="CheR_N_sf"/>
</dbReference>
<sequence>MTALESSSSTHAAGTNSLCPTRARSMSDKDFKRFAEFIHEECGIKLPPSKKTMLEARLQKRLRALGYGDYREYCEFLFTPEGMECELCNLIDQVTTNTTDFFREPKHFEYLYSTLLPKWMARQGAQRALNIWSAGCSIGAEPYTMACVLSDFKEKYSQFRFRILATDISNEVLGKAARGIYTQEQARGVPGNTLRKYFMRSKDRSKKLVRVAPEIRRQVEFRQLNFMESFKFREPKDIIFCRNVIIYFDKPTQAGLMKKFCANLKPGGYLFIGHSESLAGQSLPLEQVAPTIYRKS</sequence>
<evidence type="ECO:0000256" key="5">
    <source>
        <dbReference type="ARBA" id="ARBA00022691"/>
    </source>
</evidence>
<dbReference type="InterPro" id="IPR050903">
    <property type="entry name" value="Bact_Chemotaxis_MeTrfase"/>
</dbReference>
<organism evidence="7 8">
    <name type="scientific">Desulfovibrio ferrophilus</name>
    <dbReference type="NCBI Taxonomy" id="241368"/>
    <lineage>
        <taxon>Bacteria</taxon>
        <taxon>Pseudomonadati</taxon>
        <taxon>Thermodesulfobacteriota</taxon>
        <taxon>Desulfovibrionia</taxon>
        <taxon>Desulfovibrionales</taxon>
        <taxon>Desulfovibrionaceae</taxon>
        <taxon>Desulfovibrio</taxon>
    </lineage>
</organism>
<dbReference type="InterPro" id="IPR000780">
    <property type="entry name" value="CheR_MeTrfase"/>
</dbReference>
<dbReference type="SUPFAM" id="SSF53335">
    <property type="entry name" value="S-adenosyl-L-methionine-dependent methyltransferases"/>
    <property type="match status" value="1"/>
</dbReference>
<evidence type="ECO:0000256" key="3">
    <source>
        <dbReference type="ARBA" id="ARBA00022603"/>
    </source>
</evidence>
<dbReference type="InterPro" id="IPR022642">
    <property type="entry name" value="CheR_C"/>
</dbReference>
<reference evidence="7 8" key="1">
    <citation type="journal article" date="2018" name="Sci. Adv.">
        <title>Multi-heme cytochromes provide a pathway for survival in energy-limited environments.</title>
        <authorList>
            <person name="Deng X."/>
            <person name="Dohmae N."/>
            <person name="Nealson K.H."/>
            <person name="Hashimoto K."/>
            <person name="Okamoto A."/>
        </authorList>
    </citation>
    <scope>NUCLEOTIDE SEQUENCE [LARGE SCALE GENOMIC DNA]</scope>
    <source>
        <strain evidence="7 8">IS5</strain>
    </source>
</reference>
<dbReference type="InterPro" id="IPR029063">
    <property type="entry name" value="SAM-dependent_MTases_sf"/>
</dbReference>
<accession>A0A2Z6AW81</accession>
<evidence type="ECO:0000256" key="1">
    <source>
        <dbReference type="ARBA" id="ARBA00001541"/>
    </source>
</evidence>
<dbReference type="PANTHER" id="PTHR24422">
    <property type="entry name" value="CHEMOTAXIS PROTEIN METHYLTRANSFERASE"/>
    <property type="match status" value="1"/>
</dbReference>
<dbReference type="SMART" id="SM00138">
    <property type="entry name" value="MeTrc"/>
    <property type="match status" value="1"/>
</dbReference>
<dbReference type="Gene3D" id="1.10.155.10">
    <property type="entry name" value="Chemotaxis receptor methyltransferase CheR, N-terminal domain"/>
    <property type="match status" value="1"/>
</dbReference>
<feature type="domain" description="CheR-type methyltransferase" evidence="6">
    <location>
        <begin position="19"/>
        <end position="296"/>
    </location>
</feature>
<dbReference type="OrthoDB" id="9786165at2"/>
<keyword evidence="3 7" id="KW-0489">Methyltransferase</keyword>
<dbReference type="InterPro" id="IPR026024">
    <property type="entry name" value="Chemotaxis_MeTrfase_CheR"/>
</dbReference>
<keyword evidence="4 7" id="KW-0808">Transferase</keyword>
<dbReference type="GO" id="GO:0008983">
    <property type="term" value="F:protein-glutamate O-methyltransferase activity"/>
    <property type="evidence" value="ECO:0007669"/>
    <property type="project" value="UniProtKB-EC"/>
</dbReference>
<dbReference type="PANTHER" id="PTHR24422:SF26">
    <property type="entry name" value="CHEMOTAXIS PROTEIN METHYLTRANSFERASE"/>
    <property type="match status" value="1"/>
</dbReference>
<dbReference type="AlphaFoldDB" id="A0A2Z6AW81"/>
<dbReference type="Gene3D" id="3.40.50.150">
    <property type="entry name" value="Vaccinia Virus protein VP39"/>
    <property type="match status" value="1"/>
</dbReference>
<dbReference type="Pfam" id="PF03705">
    <property type="entry name" value="CheR_N"/>
    <property type="match status" value="1"/>
</dbReference>
<dbReference type="EC" id="2.1.1.80" evidence="2"/>
<dbReference type="PRINTS" id="PR00996">
    <property type="entry name" value="CHERMTFRASE"/>
</dbReference>
<evidence type="ECO:0000313" key="8">
    <source>
        <dbReference type="Proteomes" id="UP000269883"/>
    </source>
</evidence>
<evidence type="ECO:0000256" key="4">
    <source>
        <dbReference type="ARBA" id="ARBA00022679"/>
    </source>
</evidence>
<protein>
    <recommendedName>
        <fullName evidence="2">protein-glutamate O-methyltransferase</fullName>
        <ecNumber evidence="2">2.1.1.80</ecNumber>
    </recommendedName>
</protein>